<dbReference type="PANTHER" id="PTHR43639">
    <property type="entry name" value="OXIDOREDUCTASE, SHORT-CHAIN DEHYDROGENASE/REDUCTASE FAMILY (AFU_ORTHOLOGUE AFUA_5G02870)"/>
    <property type="match status" value="1"/>
</dbReference>
<dbReference type="GO" id="GO:0047936">
    <property type="term" value="F:glucose 1-dehydrogenase [NAD(P)+] activity"/>
    <property type="evidence" value="ECO:0007669"/>
    <property type="project" value="UniProtKB-EC"/>
</dbReference>
<dbReference type="PRINTS" id="PR00081">
    <property type="entry name" value="GDHRDH"/>
</dbReference>
<dbReference type="EMBL" id="CP060394">
    <property type="protein sequence ID" value="QNI32322.1"/>
    <property type="molecule type" value="Genomic_DNA"/>
</dbReference>
<protein>
    <submittedName>
        <fullName evidence="3">Glucose 1-dehydrogenase</fullName>
        <ecNumber evidence="3">1.1.1.47</ecNumber>
    </submittedName>
</protein>
<comment type="similarity">
    <text evidence="1">Belongs to the short-chain dehydrogenases/reductases (SDR) family.</text>
</comment>
<dbReference type="PRINTS" id="PR00080">
    <property type="entry name" value="SDRFAMILY"/>
</dbReference>
<evidence type="ECO:0000313" key="4">
    <source>
        <dbReference type="Proteomes" id="UP000515312"/>
    </source>
</evidence>
<evidence type="ECO:0000313" key="3">
    <source>
        <dbReference type="EMBL" id="QNI32322.1"/>
    </source>
</evidence>
<dbReference type="InterPro" id="IPR036291">
    <property type="entry name" value="NAD(P)-bd_dom_sf"/>
</dbReference>
<dbReference type="Pfam" id="PF13561">
    <property type="entry name" value="adh_short_C2"/>
    <property type="match status" value="1"/>
</dbReference>
<evidence type="ECO:0000256" key="1">
    <source>
        <dbReference type="ARBA" id="ARBA00006484"/>
    </source>
</evidence>
<dbReference type="InterPro" id="IPR002347">
    <property type="entry name" value="SDR_fam"/>
</dbReference>
<evidence type="ECO:0000256" key="2">
    <source>
        <dbReference type="ARBA" id="ARBA00023002"/>
    </source>
</evidence>
<keyword evidence="2 3" id="KW-0560">Oxidoreductase</keyword>
<accession>A0A7G8BIF2</accession>
<dbReference type="AlphaFoldDB" id="A0A7G8BIF2"/>
<proteinExistence type="inferred from homology"/>
<dbReference type="Proteomes" id="UP000515312">
    <property type="component" value="Chromosome"/>
</dbReference>
<dbReference type="Gene3D" id="3.40.50.720">
    <property type="entry name" value="NAD(P)-binding Rossmann-like Domain"/>
    <property type="match status" value="1"/>
</dbReference>
<organism evidence="3 4">
    <name type="scientific">Alloacidobacterium dinghuense</name>
    <dbReference type="NCBI Taxonomy" id="2763107"/>
    <lineage>
        <taxon>Bacteria</taxon>
        <taxon>Pseudomonadati</taxon>
        <taxon>Acidobacteriota</taxon>
        <taxon>Terriglobia</taxon>
        <taxon>Terriglobales</taxon>
        <taxon>Acidobacteriaceae</taxon>
        <taxon>Alloacidobacterium</taxon>
    </lineage>
</organism>
<keyword evidence="4" id="KW-1185">Reference proteome</keyword>
<dbReference type="PANTHER" id="PTHR43639:SF1">
    <property type="entry name" value="SHORT-CHAIN DEHYDROGENASE_REDUCTASE FAMILY PROTEIN"/>
    <property type="match status" value="1"/>
</dbReference>
<dbReference type="FunFam" id="3.40.50.720:FF:000084">
    <property type="entry name" value="Short-chain dehydrogenase reductase"/>
    <property type="match status" value="1"/>
</dbReference>
<dbReference type="RefSeq" id="WP_186743277.1">
    <property type="nucleotide sequence ID" value="NZ_CP060394.1"/>
</dbReference>
<reference evidence="3 4" key="1">
    <citation type="submission" date="2020-08" db="EMBL/GenBank/DDBJ databases">
        <title>Edaphobacter telluris sp. nov. and Acidobacterium dinghuensis sp. nov., two acidobacteria isolated from forest soil.</title>
        <authorList>
            <person name="Fu J."/>
            <person name="Qiu L."/>
        </authorList>
    </citation>
    <scope>NUCLEOTIDE SEQUENCE [LARGE SCALE GENOMIC DNA]</scope>
    <source>
        <strain evidence="3">4Y35</strain>
    </source>
</reference>
<gene>
    <name evidence="3" type="ORF">H7849_25645</name>
</gene>
<sequence>MRRLQGHTAIVTGAGSGIGQGIAKRFAAEGANIVINYIAPLEGAQSTLHMVEAAGSQGLIVKADVSKPNEIERLINQAWAGFGSVNILINNAGIGFEPAFLEAKEEDFYRVIDVNLKAPFFVTQAFARKLSAEKKPGRVVNISSIHEDIVLPGHTSYCASKGGLRMLMRNLAVELAALGITVNNIAPGAIDTPMSRPLLENKPRRDTLLTQLPLNRIGTTEDVAALALFLASDEASYVTGATYYIDGGLSAYYNE</sequence>
<dbReference type="InterPro" id="IPR020904">
    <property type="entry name" value="Sc_DH/Rdtase_CS"/>
</dbReference>
<dbReference type="KEGG" id="adin:H7849_25645"/>
<name>A0A7G8BIF2_9BACT</name>
<dbReference type="NCBIfam" id="NF005559">
    <property type="entry name" value="PRK07231.1"/>
    <property type="match status" value="1"/>
</dbReference>
<dbReference type="SUPFAM" id="SSF51735">
    <property type="entry name" value="NAD(P)-binding Rossmann-fold domains"/>
    <property type="match status" value="1"/>
</dbReference>
<dbReference type="PROSITE" id="PS00061">
    <property type="entry name" value="ADH_SHORT"/>
    <property type="match status" value="1"/>
</dbReference>
<dbReference type="EC" id="1.1.1.47" evidence="3"/>